<name>A0A2N9P8S1_9FLAO</name>
<gene>
    <name evidence="2" type="ORF">FLACOL_00737</name>
</gene>
<accession>A0A2N9P8S1</accession>
<keyword evidence="1" id="KW-0732">Signal</keyword>
<evidence type="ECO:0000313" key="2">
    <source>
        <dbReference type="EMBL" id="SPE76748.1"/>
    </source>
</evidence>
<evidence type="ECO:0000313" key="3">
    <source>
        <dbReference type="Proteomes" id="UP000238180"/>
    </source>
</evidence>
<protein>
    <recommendedName>
        <fullName evidence="4">Nicotinic acid mononucleotide adenyltransferase</fullName>
    </recommendedName>
</protein>
<dbReference type="PROSITE" id="PS51257">
    <property type="entry name" value="PROKAR_LIPOPROTEIN"/>
    <property type="match status" value="1"/>
</dbReference>
<reference evidence="2 3" key="1">
    <citation type="submission" date="2018-02" db="EMBL/GenBank/DDBJ databases">
        <authorList>
            <person name="Cohen D.B."/>
            <person name="Kent A.D."/>
        </authorList>
    </citation>
    <scope>NUCLEOTIDE SEQUENCE [LARGE SCALE GENOMIC DNA]</scope>
    <source>
        <strain evidence="2">CIP109753</strain>
    </source>
</reference>
<evidence type="ECO:0000256" key="1">
    <source>
        <dbReference type="SAM" id="SignalP"/>
    </source>
</evidence>
<dbReference type="EMBL" id="OLKH01000071">
    <property type="protein sequence ID" value="SPE76748.1"/>
    <property type="molecule type" value="Genomic_DNA"/>
</dbReference>
<feature type="chain" id="PRO_5014608332" description="Nicotinic acid mononucleotide adenyltransferase" evidence="1">
    <location>
        <begin position="25"/>
        <end position="294"/>
    </location>
</feature>
<evidence type="ECO:0008006" key="4">
    <source>
        <dbReference type="Google" id="ProtNLM"/>
    </source>
</evidence>
<feature type="signal peptide" evidence="1">
    <location>
        <begin position="1"/>
        <end position="24"/>
    </location>
</feature>
<dbReference type="AlphaFoldDB" id="A0A2N9P8S1"/>
<organism evidence="2 3">
    <name type="scientific">Flavobacterium columnare</name>
    <dbReference type="NCBI Taxonomy" id="996"/>
    <lineage>
        <taxon>Bacteria</taxon>
        <taxon>Pseudomonadati</taxon>
        <taxon>Bacteroidota</taxon>
        <taxon>Flavobacteriia</taxon>
        <taxon>Flavobacteriales</taxon>
        <taxon>Flavobacteriaceae</taxon>
        <taxon>Flavobacterium</taxon>
    </lineage>
</organism>
<proteinExistence type="predicted"/>
<dbReference type="Proteomes" id="UP000238180">
    <property type="component" value="Unassembled WGS sequence"/>
</dbReference>
<sequence length="294" mass="34138">MKMIKIFLLIIIIPSLFQSCTNEAIIEDHREPAATNTSISKRIESYDLWYIDYNATEGSGNIPFITRAFTISFLNGALYTNNNLAGIGSTGNGFGTRVGAYNYNSNSIRVFHDVYGTFELQISQLTKNKIRLYDPFRKVSYYLIGYQRSNFDYDKLFNDNIHYFLQEYKAWEKVYTSRIGALNDFDKENFIQFLAGGTDKRFRSSKDSPRTNVNNIYWDFTGLYGISNNLNPYTKKLTLDYDFWGNESFTLSVINDHRIRLFHNTSGTTYEFEGRGFIEYLRLTVSKAKTDVEK</sequence>